<gene>
    <name evidence="2" type="ORF">EOE18_10740</name>
</gene>
<dbReference type="InterPro" id="IPR035093">
    <property type="entry name" value="RelE/ParE_toxin_dom_sf"/>
</dbReference>
<organism evidence="2 3">
    <name type="scientific">Novosphingobium umbonatum</name>
    <dbReference type="NCBI Taxonomy" id="1908524"/>
    <lineage>
        <taxon>Bacteria</taxon>
        <taxon>Pseudomonadati</taxon>
        <taxon>Pseudomonadota</taxon>
        <taxon>Alphaproteobacteria</taxon>
        <taxon>Sphingomonadales</taxon>
        <taxon>Sphingomonadaceae</taxon>
        <taxon>Novosphingobium</taxon>
    </lineage>
</organism>
<dbReference type="AlphaFoldDB" id="A0A3S2X3A0"/>
<evidence type="ECO:0000313" key="3">
    <source>
        <dbReference type="Proteomes" id="UP000282837"/>
    </source>
</evidence>
<dbReference type="EMBL" id="SACO01000007">
    <property type="protein sequence ID" value="RVU04636.1"/>
    <property type="molecule type" value="Genomic_DNA"/>
</dbReference>
<keyword evidence="3" id="KW-1185">Reference proteome</keyword>
<evidence type="ECO:0000313" key="2">
    <source>
        <dbReference type="EMBL" id="RVU04636.1"/>
    </source>
</evidence>
<comment type="caution">
    <text evidence="2">The sequence shown here is derived from an EMBL/GenBank/DDBJ whole genome shotgun (WGS) entry which is preliminary data.</text>
</comment>
<proteinExistence type="predicted"/>
<reference evidence="2 3" key="1">
    <citation type="submission" date="2019-01" db="EMBL/GenBank/DDBJ databases">
        <authorList>
            <person name="Chen W.-M."/>
        </authorList>
    </citation>
    <scope>NUCLEOTIDE SEQUENCE [LARGE SCALE GENOMIC DNA]</scope>
    <source>
        <strain evidence="2 3">FSY-9</strain>
    </source>
</reference>
<sequence length="105" mass="12027">MSHAYVLTAAAEADVRSIIRYTRQQWGEAQVRAYMAKIEQGIARLAQGLGSYRDMSDMHPGLRMGRCEHHYAFCLERDIDPPLIVAILHERMDLIQRLGDRLSLT</sequence>
<dbReference type="Gene3D" id="3.30.2310.20">
    <property type="entry name" value="RelE-like"/>
    <property type="match status" value="1"/>
</dbReference>
<accession>A0A3S2X3A0</accession>
<dbReference type="RefSeq" id="WP_127709326.1">
    <property type="nucleotide sequence ID" value="NZ_SACO01000007.1"/>
</dbReference>
<dbReference type="Pfam" id="PF05016">
    <property type="entry name" value="ParE_toxin"/>
    <property type="match status" value="1"/>
</dbReference>
<dbReference type="OrthoDB" id="7173315at2"/>
<dbReference type="Proteomes" id="UP000282837">
    <property type="component" value="Unassembled WGS sequence"/>
</dbReference>
<dbReference type="InterPro" id="IPR007712">
    <property type="entry name" value="RelE/ParE_toxin"/>
</dbReference>
<protein>
    <submittedName>
        <fullName evidence="2">Type II toxin-antitoxin system RelE/ParE family toxin</fullName>
    </submittedName>
</protein>
<keyword evidence="1" id="KW-1277">Toxin-antitoxin system</keyword>
<evidence type="ECO:0000256" key="1">
    <source>
        <dbReference type="ARBA" id="ARBA00022649"/>
    </source>
</evidence>
<name>A0A3S2X3A0_9SPHN</name>